<dbReference type="EMBL" id="JACAZI010000017">
    <property type="protein sequence ID" value="KAF7342416.1"/>
    <property type="molecule type" value="Genomic_DNA"/>
</dbReference>
<comment type="caution">
    <text evidence="2">The sequence shown here is derived from an EMBL/GenBank/DDBJ whole genome shotgun (WGS) entry which is preliminary data.</text>
</comment>
<reference evidence="2" key="1">
    <citation type="submission" date="2020-05" db="EMBL/GenBank/DDBJ databases">
        <title>Mycena genomes resolve the evolution of fungal bioluminescence.</title>
        <authorList>
            <person name="Tsai I.J."/>
        </authorList>
    </citation>
    <scope>NUCLEOTIDE SEQUENCE</scope>
    <source>
        <strain evidence="2">CCC161011</strain>
    </source>
</reference>
<keyword evidence="3" id="KW-1185">Reference proteome</keyword>
<feature type="signal peptide" evidence="1">
    <location>
        <begin position="1"/>
        <end position="21"/>
    </location>
</feature>
<feature type="chain" id="PRO_5034119855" description="EthD domain-containing protein" evidence="1">
    <location>
        <begin position="22"/>
        <end position="337"/>
    </location>
</feature>
<evidence type="ECO:0008006" key="4">
    <source>
        <dbReference type="Google" id="ProtNLM"/>
    </source>
</evidence>
<evidence type="ECO:0000313" key="2">
    <source>
        <dbReference type="EMBL" id="KAF7342416.1"/>
    </source>
</evidence>
<dbReference type="AlphaFoldDB" id="A0A8H7CNF1"/>
<proteinExistence type="predicted"/>
<evidence type="ECO:0000256" key="1">
    <source>
        <dbReference type="SAM" id="SignalP"/>
    </source>
</evidence>
<evidence type="ECO:0000313" key="3">
    <source>
        <dbReference type="Proteomes" id="UP000620124"/>
    </source>
</evidence>
<sequence length="337" mass="37658">MPRVIQLAMLLLFEFFAELFSRPAAMEYEWLASNSVGVFSNLPNRLRGRCHPVSRAYNNVLRYTLLRYCSLPTQPPAMSASVQKHSFTVIGIHKAPENLSKQEFDAKVGALCDSLVALPVARKNFLSFDAIFQNSVVDEHMKEFGWGEPQPCVVLVAEFETVQNFTEFFQDATVKKLLTDADDFAFRPASIAFSADAVTRIDVPRSDYGSTATERKLWVGIYRGPGPAFSPHITQFQENVSATMDEYVAQPVSQKNMLSHKVWMPNDSIAASLQAQGYPNAEPVVVVMIEIENWDRGIEVCEDAELKRLTEKANQNFGLHVGAICFGADVVPKIKKV</sequence>
<dbReference type="OrthoDB" id="2992578at2759"/>
<gene>
    <name evidence="2" type="ORF">MVEN_01830600</name>
</gene>
<protein>
    <recommendedName>
        <fullName evidence="4">EthD domain-containing protein</fullName>
    </recommendedName>
</protein>
<organism evidence="2 3">
    <name type="scientific">Mycena venus</name>
    <dbReference type="NCBI Taxonomy" id="2733690"/>
    <lineage>
        <taxon>Eukaryota</taxon>
        <taxon>Fungi</taxon>
        <taxon>Dikarya</taxon>
        <taxon>Basidiomycota</taxon>
        <taxon>Agaricomycotina</taxon>
        <taxon>Agaricomycetes</taxon>
        <taxon>Agaricomycetidae</taxon>
        <taxon>Agaricales</taxon>
        <taxon>Marasmiineae</taxon>
        <taxon>Mycenaceae</taxon>
        <taxon>Mycena</taxon>
    </lineage>
</organism>
<accession>A0A8H7CNF1</accession>
<dbReference type="Proteomes" id="UP000620124">
    <property type="component" value="Unassembled WGS sequence"/>
</dbReference>
<name>A0A8H7CNF1_9AGAR</name>
<keyword evidence="1" id="KW-0732">Signal</keyword>